<evidence type="ECO:0000313" key="3">
    <source>
        <dbReference type="EMBL" id="TPW26402.1"/>
    </source>
</evidence>
<dbReference type="AlphaFoldDB" id="A0A506TWE9"/>
<dbReference type="InterPro" id="IPR013762">
    <property type="entry name" value="Integrase-like_cat_sf"/>
</dbReference>
<sequence length="394" mass="44166">MASKLRRDRPGYQSRKRTDGSVVHYWNPSRACSKAPKGLPVRQIAHDADEDQIAAICQAWTDELLGDLEGMKTGPVFDGTIGSLIRVYRTDPESPFQSLKHTTRIRDYEPTLRMIEKTVGERAVVKLKGDDFRRWYREWAKGDHVRRAHGGIRKLRAILSYGLQQRLHGCKDAREILSLIEFEAPAPRKIKMDYEHALAICDQALKSNRPSIALTQAIQWDTGLRRIHIIGEWLPIKDGEHGGIVRGRTKWQGLTAADIENDVLTVPLTAKNKTATRHDLTACPLVQHVLQHVDLPKVGPLIVSETTSLPYRENYYATDWRAIAESAGVDKNVWSMDSRAGAISEAEAATGSLDAARKLAGHTNARTTQVYVRNDDLENNRRVAAARASLHPAK</sequence>
<name>A0A506TWE9_9HYPH</name>
<dbReference type="InterPro" id="IPR011010">
    <property type="entry name" value="DNA_brk_join_enz"/>
</dbReference>
<keyword evidence="1" id="KW-0233">DNA recombination</keyword>
<organism evidence="3 4">
    <name type="scientific">Pararhizobium mangrovi</name>
    <dbReference type="NCBI Taxonomy" id="2590452"/>
    <lineage>
        <taxon>Bacteria</taxon>
        <taxon>Pseudomonadati</taxon>
        <taxon>Pseudomonadota</taxon>
        <taxon>Alphaproteobacteria</taxon>
        <taxon>Hyphomicrobiales</taxon>
        <taxon>Rhizobiaceae</taxon>
        <taxon>Rhizobium/Agrobacterium group</taxon>
        <taxon>Pararhizobium</taxon>
    </lineage>
</organism>
<evidence type="ECO:0000313" key="4">
    <source>
        <dbReference type="Proteomes" id="UP000320314"/>
    </source>
</evidence>
<feature type="region of interest" description="Disordered" evidence="2">
    <location>
        <begin position="1"/>
        <end position="20"/>
    </location>
</feature>
<evidence type="ECO:0000256" key="1">
    <source>
        <dbReference type="ARBA" id="ARBA00023172"/>
    </source>
</evidence>
<dbReference type="SUPFAM" id="SSF56349">
    <property type="entry name" value="DNA breaking-rejoining enzymes"/>
    <property type="match status" value="1"/>
</dbReference>
<comment type="caution">
    <text evidence="3">The sequence shown here is derived from an EMBL/GenBank/DDBJ whole genome shotgun (WGS) entry which is preliminary data.</text>
</comment>
<keyword evidence="4" id="KW-1185">Reference proteome</keyword>
<dbReference type="RefSeq" id="WP_141167914.1">
    <property type="nucleotide sequence ID" value="NZ_VHLH01000031.1"/>
</dbReference>
<proteinExistence type="predicted"/>
<dbReference type="EMBL" id="VHLH01000031">
    <property type="protein sequence ID" value="TPW26402.1"/>
    <property type="molecule type" value="Genomic_DNA"/>
</dbReference>
<dbReference type="Gene3D" id="1.10.443.10">
    <property type="entry name" value="Intergrase catalytic core"/>
    <property type="match status" value="1"/>
</dbReference>
<dbReference type="Proteomes" id="UP000320314">
    <property type="component" value="Unassembled WGS sequence"/>
</dbReference>
<dbReference type="GO" id="GO:0015074">
    <property type="term" value="P:DNA integration"/>
    <property type="evidence" value="ECO:0007669"/>
    <property type="project" value="InterPro"/>
</dbReference>
<reference evidence="3 4" key="1">
    <citation type="submission" date="2019-06" db="EMBL/GenBank/DDBJ databases">
        <authorList>
            <person name="Li M."/>
        </authorList>
    </citation>
    <scope>NUCLEOTIDE SEQUENCE [LARGE SCALE GENOMIC DNA]</scope>
    <source>
        <strain evidence="3 4">BGMRC6574</strain>
    </source>
</reference>
<dbReference type="OrthoDB" id="7800649at2"/>
<accession>A0A506TWE9</accession>
<gene>
    <name evidence="3" type="ORF">FJU11_15105</name>
</gene>
<evidence type="ECO:0000256" key="2">
    <source>
        <dbReference type="SAM" id="MobiDB-lite"/>
    </source>
</evidence>
<protein>
    <submittedName>
        <fullName evidence="3">Integrase</fullName>
    </submittedName>
</protein>
<dbReference type="GO" id="GO:0006310">
    <property type="term" value="P:DNA recombination"/>
    <property type="evidence" value="ECO:0007669"/>
    <property type="project" value="UniProtKB-KW"/>
</dbReference>
<dbReference type="GO" id="GO:0003677">
    <property type="term" value="F:DNA binding"/>
    <property type="evidence" value="ECO:0007669"/>
    <property type="project" value="InterPro"/>
</dbReference>